<evidence type="ECO:0000256" key="1">
    <source>
        <dbReference type="SAM" id="Phobius"/>
    </source>
</evidence>
<dbReference type="GO" id="GO:0006508">
    <property type="term" value="P:proteolysis"/>
    <property type="evidence" value="ECO:0007669"/>
    <property type="project" value="UniProtKB-KW"/>
</dbReference>
<keyword evidence="1" id="KW-0812">Transmembrane</keyword>
<feature type="transmembrane region" description="Helical" evidence="1">
    <location>
        <begin position="159"/>
        <end position="175"/>
    </location>
</feature>
<dbReference type="eggNOG" id="COG1305">
    <property type="taxonomic scope" value="Bacteria"/>
</dbReference>
<feature type="transmembrane region" description="Helical" evidence="1">
    <location>
        <begin position="612"/>
        <end position="632"/>
    </location>
</feature>
<feature type="domain" description="Transglutaminase-like" evidence="2">
    <location>
        <begin position="479"/>
        <end position="549"/>
    </location>
</feature>
<keyword evidence="1" id="KW-0472">Membrane</keyword>
<feature type="transmembrane region" description="Helical" evidence="1">
    <location>
        <begin position="32"/>
        <end position="50"/>
    </location>
</feature>
<feature type="transmembrane region" description="Helical" evidence="1">
    <location>
        <begin position="131"/>
        <end position="152"/>
    </location>
</feature>
<dbReference type="Gene3D" id="3.10.620.30">
    <property type="match status" value="1"/>
</dbReference>
<dbReference type="PANTHER" id="PTHR42736">
    <property type="entry name" value="PROTEIN-GLUTAMINE GAMMA-GLUTAMYLTRANSFERASE"/>
    <property type="match status" value="1"/>
</dbReference>
<organism evidence="3 4">
    <name type="scientific">Blastococcus saxobsidens (strain DD2)</name>
    <dbReference type="NCBI Taxonomy" id="1146883"/>
    <lineage>
        <taxon>Bacteria</taxon>
        <taxon>Bacillati</taxon>
        <taxon>Actinomycetota</taxon>
        <taxon>Actinomycetes</taxon>
        <taxon>Geodermatophilales</taxon>
        <taxon>Geodermatophilaceae</taxon>
        <taxon>Blastococcus</taxon>
    </lineage>
</organism>
<evidence type="ECO:0000313" key="3">
    <source>
        <dbReference type="EMBL" id="CCG03114.1"/>
    </source>
</evidence>
<dbReference type="Pfam" id="PF01841">
    <property type="entry name" value="Transglut_core"/>
    <property type="match status" value="1"/>
</dbReference>
<keyword evidence="1" id="KW-1133">Transmembrane helix</keyword>
<dbReference type="InterPro" id="IPR002931">
    <property type="entry name" value="Transglutaminase-like"/>
</dbReference>
<dbReference type="GO" id="GO:0008233">
    <property type="term" value="F:peptidase activity"/>
    <property type="evidence" value="ECO:0007669"/>
    <property type="project" value="UniProtKB-KW"/>
</dbReference>
<proteinExistence type="predicted"/>
<dbReference type="InterPro" id="IPR038765">
    <property type="entry name" value="Papain-like_cys_pep_sf"/>
</dbReference>
<keyword evidence="3" id="KW-0645">Protease</keyword>
<accession>H6RTQ4</accession>
<sequence length="771" mass="79678">MTGSDVRTAVLAALATLLGALALSPVFTTGAWFPPVLAVVAAVLAGGLLLRRAGARLTQDSAVPRVLGVLGPLLVPVGQLLLVACVLTAAFAPDGAVAGLIPTPESLTRLAGVFADGTAEIREQATPALPLTGLLALTTLFVGLVAVLVDLVAVVGRQAAAAGVGLLVLFCVPVGTVTGGIGLLALGAPAAGFAVLLWADQRRALGESAAERLSGGSGPAVRVGFVALSAGVVLGGLVPVLPEGSFTTGLGGGGDATGTALDPAAELRGQLTLPEAIELLRLDSSVADPGYLRAVALDEYDAAEGWSLSNLDGEVSIAEDSVLAPLPGRQQTRPVTADVEVLQHDDRFLPVPSSPLSVRFGDEDADGWRFDAATGTVFGRDVTSAGLAYRVIATEPRPSPELLSRAAPLLQGNRLQERFTALPEMDPSIGELTARLTQGAATPYEAVRRIQAYLSDRANGFVYSLSTAPGTSGDDLVDFLRLKRGYCEQYAGAMAVLVRQAGMPARVALGYTPGEVQEDGTRLITSDDAHAWVEVFFRGLGWVPFDPTPIAADRQVPLPWSPRPSAETENEITPALPVPSAAPRAPLPGMDRLAEGTPEAGAQAQAASLRPLLITLGLLVVAAGVLSSPAALRALQRRRRLATPGATGPWDELTATAADLGLHVHPSWTPRRVADVLSLAVTRGRGGASATASVEAVRGLARAEEAASYGRPGSGAAVPGLRETLRTARRGLVATQPWPVRVRALVWPASLVEGARAKLARRPWNVPGRRP</sequence>
<dbReference type="EMBL" id="FO117623">
    <property type="protein sequence ID" value="CCG03114.1"/>
    <property type="molecule type" value="Genomic_DNA"/>
</dbReference>
<feature type="transmembrane region" description="Helical" evidence="1">
    <location>
        <begin position="62"/>
        <end position="92"/>
    </location>
</feature>
<protein>
    <submittedName>
        <fullName evidence="3">Transglutaminase-like enzyme, predicted cysteine protease</fullName>
    </submittedName>
</protein>
<keyword evidence="3" id="KW-0378">Hydrolase</keyword>
<dbReference type="SMART" id="SM00460">
    <property type="entry name" value="TGc"/>
    <property type="match status" value="1"/>
</dbReference>
<evidence type="ECO:0000259" key="2">
    <source>
        <dbReference type="SMART" id="SM00460"/>
    </source>
</evidence>
<gene>
    <name evidence="3" type="ordered locus">BLASA_2208</name>
</gene>
<dbReference type="PANTHER" id="PTHR42736:SF1">
    <property type="entry name" value="PROTEIN-GLUTAMINE GAMMA-GLUTAMYLTRANSFERASE"/>
    <property type="match status" value="1"/>
</dbReference>
<dbReference type="STRING" id="1146883.BLASA_2208"/>
<dbReference type="Proteomes" id="UP000007517">
    <property type="component" value="Chromosome"/>
</dbReference>
<reference evidence="3 4" key="1">
    <citation type="journal article" date="2012" name="J. Bacteriol.">
        <title>Genome Sequence of Blastococcus saxobsidens DD2, a Stone-Inhabiting Bacterium.</title>
        <authorList>
            <person name="Chouaia B."/>
            <person name="Crotti E."/>
            <person name="Brusetti L."/>
            <person name="Daffonchio D."/>
            <person name="Essoussi I."/>
            <person name="Nouioui I."/>
            <person name="Sbissi I."/>
            <person name="Ghodhbane-Gtari F."/>
            <person name="Gtari M."/>
            <person name="Vacherie B."/>
            <person name="Barbe V."/>
            <person name="Medigue C."/>
            <person name="Gury J."/>
            <person name="Pujic P."/>
            <person name="Normand P."/>
        </authorList>
    </citation>
    <scope>NUCLEOTIDE SEQUENCE [LARGE SCALE GENOMIC DNA]</scope>
    <source>
        <strain evidence="3 4">DD2</strain>
    </source>
</reference>
<reference evidence="4" key="2">
    <citation type="submission" date="2012-02" db="EMBL/GenBank/DDBJ databases">
        <title>Complete genome sequence of Blastococcus saxobsidens strain DD2.</title>
        <authorList>
            <person name="Genoscope."/>
        </authorList>
    </citation>
    <scope>NUCLEOTIDE SEQUENCE [LARGE SCALE GENOMIC DNA]</scope>
    <source>
        <strain evidence="4">DD2</strain>
    </source>
</reference>
<keyword evidence="4" id="KW-1185">Reference proteome</keyword>
<evidence type="ECO:0000313" key="4">
    <source>
        <dbReference type="Proteomes" id="UP000007517"/>
    </source>
</evidence>
<dbReference type="KEGG" id="bsd:BLASA_2208"/>
<dbReference type="Pfam" id="PF11992">
    <property type="entry name" value="TgpA_N"/>
    <property type="match status" value="1"/>
</dbReference>
<name>H6RTQ4_BLASD</name>
<dbReference type="InterPro" id="IPR052901">
    <property type="entry name" value="Bact_TGase-like"/>
</dbReference>
<dbReference type="InterPro" id="IPR021878">
    <property type="entry name" value="TgpA_N"/>
</dbReference>
<dbReference type="AlphaFoldDB" id="H6RTQ4"/>
<dbReference type="HOGENOM" id="CLU_008359_0_1_11"/>
<dbReference type="SUPFAM" id="SSF54001">
    <property type="entry name" value="Cysteine proteinases"/>
    <property type="match status" value="1"/>
</dbReference>
<dbReference type="OrthoDB" id="9804023at2"/>
<dbReference type="RefSeq" id="WP_014375997.1">
    <property type="nucleotide sequence ID" value="NC_016943.1"/>
</dbReference>